<accession>X1KGG3</accession>
<gene>
    <name evidence="3" type="ORF">S06H3_12195</name>
</gene>
<evidence type="ECO:0000256" key="1">
    <source>
        <dbReference type="ARBA" id="ARBA00023002"/>
    </source>
</evidence>
<dbReference type="PANTHER" id="PTHR42730">
    <property type="entry name" value="2-OXOGLUTARATE SYNTHASE SUBUNIT KORC"/>
    <property type="match status" value="1"/>
</dbReference>
<dbReference type="AlphaFoldDB" id="X1KGG3"/>
<evidence type="ECO:0000313" key="3">
    <source>
        <dbReference type="EMBL" id="GAI06122.1"/>
    </source>
</evidence>
<dbReference type="Gene3D" id="3.40.920.10">
    <property type="entry name" value="Pyruvate-ferredoxin oxidoreductase, PFOR, domain III"/>
    <property type="match status" value="1"/>
</dbReference>
<dbReference type="EMBL" id="BARV01005978">
    <property type="protein sequence ID" value="GAI06122.1"/>
    <property type="molecule type" value="Genomic_DNA"/>
</dbReference>
<protein>
    <recommendedName>
        <fullName evidence="2">Pyruvate/ketoisovalerate oxidoreductase catalytic domain-containing protein</fullName>
    </recommendedName>
</protein>
<proteinExistence type="predicted"/>
<name>X1KGG3_9ZZZZ</name>
<dbReference type="InterPro" id="IPR002869">
    <property type="entry name" value="Pyrv_flavodox_OxRed_cen"/>
</dbReference>
<comment type="caution">
    <text evidence="3">The sequence shown here is derived from an EMBL/GenBank/DDBJ whole genome shotgun (WGS) entry which is preliminary data.</text>
</comment>
<feature type="domain" description="Pyruvate/ketoisovalerate oxidoreductase catalytic" evidence="2">
    <location>
        <begin position="13"/>
        <end position="174"/>
    </location>
</feature>
<reference evidence="3" key="1">
    <citation type="journal article" date="2014" name="Front. Microbiol.">
        <title>High frequency of phylogenetically diverse reductive dehalogenase-homologous genes in deep subseafloor sedimentary metagenomes.</title>
        <authorList>
            <person name="Kawai M."/>
            <person name="Futagami T."/>
            <person name="Toyoda A."/>
            <person name="Takaki Y."/>
            <person name="Nishi S."/>
            <person name="Hori S."/>
            <person name="Arai W."/>
            <person name="Tsubouchi T."/>
            <person name="Morono Y."/>
            <person name="Uchiyama I."/>
            <person name="Ito T."/>
            <person name="Fujiyama A."/>
            <person name="Inagaki F."/>
            <person name="Takami H."/>
        </authorList>
    </citation>
    <scope>NUCLEOTIDE SEQUENCE</scope>
    <source>
        <strain evidence="3">Expedition CK06-06</strain>
    </source>
</reference>
<evidence type="ECO:0000259" key="2">
    <source>
        <dbReference type="Pfam" id="PF01558"/>
    </source>
</evidence>
<dbReference type="SUPFAM" id="SSF53323">
    <property type="entry name" value="Pyruvate-ferredoxin oxidoreductase, PFOR, domain III"/>
    <property type="match status" value="1"/>
</dbReference>
<dbReference type="PANTHER" id="PTHR42730:SF1">
    <property type="entry name" value="2-OXOGLUTARATE SYNTHASE SUBUNIT KORC"/>
    <property type="match status" value="1"/>
</dbReference>
<dbReference type="InterPro" id="IPR019752">
    <property type="entry name" value="Pyrv/ketoisovalerate_OxRed_cat"/>
</dbReference>
<sequence>MVKIKQIRLCGFGGQGIVLAGTILGYAGINDGKWVASSSSYGDAARGGTCYSDVVISDRPIVYPHLIKADVLIALSQTAYNEYLKLVNPGSGIVIYDERLVSVQEIDSLKQVGVSATELAIKELGSKRVANIVMLGAAVVMTKIVSEDALISAIDKNVPARFKDLNLKAVNLGLKLGKAE</sequence>
<dbReference type="InterPro" id="IPR052554">
    <property type="entry name" value="2-oxoglutarate_synth_KorC"/>
</dbReference>
<dbReference type="Pfam" id="PF01558">
    <property type="entry name" value="POR"/>
    <property type="match status" value="1"/>
</dbReference>
<keyword evidence="1" id="KW-0560">Oxidoreductase</keyword>
<organism evidence="3">
    <name type="scientific">marine sediment metagenome</name>
    <dbReference type="NCBI Taxonomy" id="412755"/>
    <lineage>
        <taxon>unclassified sequences</taxon>
        <taxon>metagenomes</taxon>
        <taxon>ecological metagenomes</taxon>
    </lineage>
</organism>
<dbReference type="GO" id="GO:0016903">
    <property type="term" value="F:oxidoreductase activity, acting on the aldehyde or oxo group of donors"/>
    <property type="evidence" value="ECO:0007669"/>
    <property type="project" value="InterPro"/>
</dbReference>